<feature type="short sequence motif" description="UMI motif" evidence="14">
    <location>
        <begin position="145"/>
        <end position="153"/>
    </location>
</feature>
<dbReference type="GO" id="GO:0035861">
    <property type="term" value="C:site of double-strand break"/>
    <property type="evidence" value="ECO:0007669"/>
    <property type="project" value="Ensembl"/>
</dbReference>
<dbReference type="AlphaFoldDB" id="A0A8D0GWR0"/>
<protein>
    <recommendedName>
        <fullName evidence="2">RING-type E3 ubiquitin transferase</fullName>
        <ecNumber evidence="2">2.3.2.27</ecNumber>
    </recommendedName>
    <alternativeName>
        <fullName evidence="12 13">RING-type E3 ubiquitin transferase RNF168</fullName>
    </alternativeName>
</protein>
<dbReference type="SUPFAM" id="SSF57850">
    <property type="entry name" value="RING/U-box"/>
    <property type="match status" value="1"/>
</dbReference>
<comment type="similarity">
    <text evidence="14">Belongs to the RNF168 family.</text>
</comment>
<feature type="short sequence motif" description="LR motif 1" evidence="14">
    <location>
        <begin position="112"/>
        <end position="130"/>
    </location>
</feature>
<dbReference type="Gene3D" id="3.30.40.10">
    <property type="entry name" value="Zinc/RING finger domain, C3HC4 (zinc finger)"/>
    <property type="match status" value="1"/>
</dbReference>
<evidence type="ECO:0000313" key="18">
    <source>
        <dbReference type="Ensembl" id="ENSSPUP00000010797.1"/>
    </source>
</evidence>
<dbReference type="GO" id="GO:0008270">
    <property type="term" value="F:zinc ion binding"/>
    <property type="evidence" value="ECO:0007669"/>
    <property type="project" value="UniProtKB-KW"/>
</dbReference>
<dbReference type="OMA" id="SWARYNT"/>
<feature type="compositionally biased region" description="Polar residues" evidence="16">
    <location>
        <begin position="523"/>
        <end position="535"/>
    </location>
</feature>
<feature type="compositionally biased region" description="Basic and acidic residues" evidence="16">
    <location>
        <begin position="505"/>
        <end position="519"/>
    </location>
</feature>
<keyword evidence="7 14" id="KW-0833">Ubl conjugation pathway</keyword>
<dbReference type="InterPro" id="IPR034725">
    <property type="entry name" value="RNF168"/>
</dbReference>
<feature type="short sequence motif" description="LR motif 2" evidence="14">
    <location>
        <begin position="509"/>
        <end position="520"/>
    </location>
</feature>
<evidence type="ECO:0000256" key="14">
    <source>
        <dbReference type="HAMAP-Rule" id="MF_03066"/>
    </source>
</evidence>
<feature type="region of interest" description="Disordered" evidence="16">
    <location>
        <begin position="505"/>
        <end position="568"/>
    </location>
</feature>
<evidence type="ECO:0000256" key="9">
    <source>
        <dbReference type="ARBA" id="ARBA00022853"/>
    </source>
</evidence>
<dbReference type="SMART" id="SM00184">
    <property type="entry name" value="RING"/>
    <property type="match status" value="1"/>
</dbReference>
<feature type="compositionally biased region" description="Polar residues" evidence="16">
    <location>
        <begin position="212"/>
        <end position="230"/>
    </location>
</feature>
<dbReference type="GO" id="GO:0034244">
    <property type="term" value="P:negative regulation of transcription elongation by RNA polymerase II"/>
    <property type="evidence" value="ECO:0007669"/>
    <property type="project" value="Ensembl"/>
</dbReference>
<dbReference type="GO" id="GO:0040029">
    <property type="term" value="P:epigenetic regulation of gene expression"/>
    <property type="evidence" value="ECO:0007669"/>
    <property type="project" value="Ensembl"/>
</dbReference>
<dbReference type="UniPathway" id="UPA00143"/>
<comment type="catalytic activity">
    <reaction evidence="1 14">
        <text>S-ubiquitinyl-[E2 ubiquitin-conjugating enzyme]-L-cysteine + [acceptor protein]-L-lysine = [E2 ubiquitin-conjugating enzyme]-L-cysteine + N(6)-ubiquitinyl-[acceptor protein]-L-lysine.</text>
        <dbReference type="EC" id="2.3.2.27"/>
    </reaction>
</comment>
<reference evidence="18" key="2">
    <citation type="submission" date="2025-09" db="UniProtKB">
        <authorList>
            <consortium name="Ensembl"/>
        </authorList>
    </citation>
    <scope>IDENTIFICATION</scope>
</reference>
<dbReference type="FunFam" id="3.30.40.10:FF:000466">
    <property type="entry name" value="E3 ubiquitin-protein ligase RNF168"/>
    <property type="match status" value="1"/>
</dbReference>
<dbReference type="Ensembl" id="ENSSPUT00000011517.1">
    <property type="protein sequence ID" value="ENSSPUP00000010797.1"/>
    <property type="gene ID" value="ENSSPUG00000008321.1"/>
</dbReference>
<evidence type="ECO:0000256" key="2">
    <source>
        <dbReference type="ARBA" id="ARBA00012483"/>
    </source>
</evidence>
<dbReference type="GO" id="GO:0005654">
    <property type="term" value="C:nucleoplasm"/>
    <property type="evidence" value="ECO:0007669"/>
    <property type="project" value="Ensembl"/>
</dbReference>
<evidence type="ECO:0000256" key="10">
    <source>
        <dbReference type="ARBA" id="ARBA00023204"/>
    </source>
</evidence>
<dbReference type="GO" id="GO:0070530">
    <property type="term" value="F:K63-linked polyubiquitin modification-dependent protein binding"/>
    <property type="evidence" value="ECO:0007669"/>
    <property type="project" value="Ensembl"/>
</dbReference>
<dbReference type="InterPro" id="IPR013083">
    <property type="entry name" value="Znf_RING/FYVE/PHD"/>
</dbReference>
<feature type="domain" description="RING-type" evidence="17">
    <location>
        <begin position="16"/>
        <end position="55"/>
    </location>
</feature>
<keyword evidence="3 14" id="KW-0808">Transferase</keyword>
<evidence type="ECO:0000256" key="16">
    <source>
        <dbReference type="SAM" id="MobiDB-lite"/>
    </source>
</evidence>
<feature type="region of interest" description="Disordered" evidence="16">
    <location>
        <begin position="210"/>
        <end position="231"/>
    </location>
</feature>
<sequence>MSKISDSLLSLTDCRCNICMEIFVEPVTLPCSHTLCSSCFQLTVEKTSLCCPFCRRRVSSWARHNARKNTLINLELWERIQKTFPEECQRRISGQDLEDDGLECTLQPLHHLSKPGELRQEYEAEIGKVEAERRAHVQEESKASEDYIQRLLAEEEEEQRLAEERQRQLEKQLKLDEELARELSFSLNNSNEEHTLSSTLLANSLSLGTSLVDSSRTPKNKSSNSGNIQRYLSPKPHCVLIQKLSSTEMEDDGSGSFSVENSTTKNSFTSQEEKKEEMPILFPPKLITEDKSIKDSFLESSMPYLNICTAQESNLVKWKDVAGSNDQVNEISNAVCSFTEQGGPEAKFSVSSREAVGSACANENFIHTGNIHLEKCAEISCSFQGTVVSTKSGEQENSSTTCSFMNIARNSSVQIKKQIGLHITKESPKRKTLDSPTEAVIDSYVIDKRRKTLPDTFEDQKEGVNNLQLQIQIDLEQQLYEKCKQEEQDRLLALQLQREIDKEQRTFNRQKGSQDEYFLRPKASQSVKESPTVKTNCKMAKNSKSPKSQTEMDQQKLRRGSHNENWQPSCKCHIKSPSDKTGKVLNCVVNGSDSKDVESLLARNKQKTILQMFKGSVAK</sequence>
<evidence type="ECO:0000256" key="15">
    <source>
        <dbReference type="SAM" id="Coils"/>
    </source>
</evidence>
<accession>A0A8D0GWR0</accession>
<dbReference type="EC" id="2.3.2.27" evidence="2"/>
<feature type="short sequence motif" description="MIU motif 1" evidence="14">
    <location>
        <begin position="169"/>
        <end position="192"/>
    </location>
</feature>
<keyword evidence="15" id="KW-0175">Coiled coil</keyword>
<dbReference type="CDD" id="cd16550">
    <property type="entry name" value="RING-HC_RNF168"/>
    <property type="match status" value="1"/>
</dbReference>
<keyword evidence="8 14" id="KW-0862">Zinc</keyword>
<dbReference type="Proteomes" id="UP000694392">
    <property type="component" value="Unplaced"/>
</dbReference>
<dbReference type="GeneTree" id="ENSGT00940000153680"/>
<feature type="compositionally biased region" description="Polar residues" evidence="16">
    <location>
        <begin position="542"/>
        <end position="552"/>
    </location>
</feature>
<comment type="subcellular location">
    <subcellularLocation>
        <location evidence="14">Nucleus</location>
    </subcellularLocation>
    <text evidence="14">Localizes to double-strand breaks (DSBs) sites of DNA damage.</text>
</comment>
<keyword evidence="4 14" id="KW-0479">Metal-binding</keyword>
<dbReference type="GO" id="GO:0140861">
    <property type="term" value="P:DNA repair-dependent chromatin remodeling"/>
    <property type="evidence" value="ECO:0007669"/>
    <property type="project" value="Ensembl"/>
</dbReference>
<dbReference type="GO" id="GO:0000151">
    <property type="term" value="C:ubiquitin ligase complex"/>
    <property type="evidence" value="ECO:0007669"/>
    <property type="project" value="UniProtKB-UniRule"/>
</dbReference>
<gene>
    <name evidence="14 18" type="primary">RNF168</name>
</gene>
<comment type="caution">
    <text evidence="14">Lacks conserved residue(s) required for the propagation of feature annotation.</text>
</comment>
<dbReference type="PROSITE" id="PS50089">
    <property type="entry name" value="ZF_RING_2"/>
    <property type="match status" value="1"/>
</dbReference>
<organism evidence="18 19">
    <name type="scientific">Sphenodon punctatus</name>
    <name type="common">Tuatara</name>
    <name type="synonym">Hatteria punctata</name>
    <dbReference type="NCBI Taxonomy" id="8508"/>
    <lineage>
        <taxon>Eukaryota</taxon>
        <taxon>Metazoa</taxon>
        <taxon>Chordata</taxon>
        <taxon>Craniata</taxon>
        <taxon>Vertebrata</taxon>
        <taxon>Euteleostomi</taxon>
        <taxon>Lepidosauria</taxon>
        <taxon>Sphenodontia</taxon>
        <taxon>Sphenodontidae</taxon>
        <taxon>Sphenodon</taxon>
    </lineage>
</organism>
<dbReference type="GO" id="GO:0045739">
    <property type="term" value="P:positive regulation of DNA repair"/>
    <property type="evidence" value="ECO:0007669"/>
    <property type="project" value="UniProtKB-UniRule"/>
</dbReference>
<dbReference type="GO" id="GO:0070534">
    <property type="term" value="P:protein K63-linked ubiquitination"/>
    <property type="evidence" value="ECO:0007669"/>
    <property type="project" value="Ensembl"/>
</dbReference>
<name>A0A8D0GWR0_SPHPU</name>
<reference evidence="18" key="1">
    <citation type="submission" date="2025-08" db="UniProtKB">
        <authorList>
            <consortium name="Ensembl"/>
        </authorList>
    </citation>
    <scope>IDENTIFICATION</scope>
</reference>
<dbReference type="PANTHER" id="PTHR23328">
    <property type="entry name" value="RING-TYPE DOMAIN-CONTAINING PROTEIN"/>
    <property type="match status" value="1"/>
</dbReference>
<dbReference type="Pfam" id="PF13445">
    <property type="entry name" value="zf-RING_UBOX"/>
    <property type="match status" value="1"/>
</dbReference>
<dbReference type="GO" id="GO:0010212">
    <property type="term" value="P:response to ionizing radiation"/>
    <property type="evidence" value="ECO:0007669"/>
    <property type="project" value="UniProtKB-UniRule"/>
</dbReference>
<dbReference type="InterPro" id="IPR027370">
    <property type="entry name" value="Znf-RING_euk"/>
</dbReference>
<dbReference type="GO" id="GO:0097680">
    <property type="term" value="P:double-strand break repair via classical nonhomologous end joining"/>
    <property type="evidence" value="ECO:0007669"/>
    <property type="project" value="Ensembl"/>
</dbReference>
<dbReference type="GO" id="GO:0042393">
    <property type="term" value="F:histone binding"/>
    <property type="evidence" value="ECO:0007669"/>
    <property type="project" value="UniProtKB-UniRule"/>
</dbReference>
<dbReference type="GO" id="GO:0031491">
    <property type="term" value="F:nucleosome binding"/>
    <property type="evidence" value="ECO:0007669"/>
    <property type="project" value="Ensembl"/>
</dbReference>
<dbReference type="GO" id="GO:0000077">
    <property type="term" value="P:DNA damage checkpoint signaling"/>
    <property type="evidence" value="ECO:0007669"/>
    <property type="project" value="Ensembl"/>
</dbReference>
<proteinExistence type="inferred from homology"/>
<dbReference type="GO" id="GO:0140858">
    <property type="term" value="F:histone H2AK15 ubiquitin ligase activity"/>
    <property type="evidence" value="ECO:0007669"/>
    <property type="project" value="Ensembl"/>
</dbReference>
<feature type="coiled-coil region" evidence="15">
    <location>
        <begin position="119"/>
        <end position="173"/>
    </location>
</feature>
<evidence type="ECO:0000313" key="19">
    <source>
        <dbReference type="Proteomes" id="UP000694392"/>
    </source>
</evidence>
<dbReference type="GO" id="GO:0006511">
    <property type="term" value="P:ubiquitin-dependent protein catabolic process"/>
    <property type="evidence" value="ECO:0007669"/>
    <property type="project" value="Ensembl"/>
</dbReference>
<feature type="compositionally biased region" description="Polar residues" evidence="16">
    <location>
        <begin position="255"/>
        <end position="270"/>
    </location>
</feature>
<keyword evidence="11 14" id="KW-0539">Nucleus</keyword>
<dbReference type="GO" id="GO:0005829">
    <property type="term" value="C:cytosol"/>
    <property type="evidence" value="ECO:0007669"/>
    <property type="project" value="Ensembl"/>
</dbReference>
<evidence type="ECO:0000256" key="12">
    <source>
        <dbReference type="ARBA" id="ARBA00077266"/>
    </source>
</evidence>
<keyword evidence="5 14" id="KW-0227">DNA damage</keyword>
<evidence type="ECO:0000256" key="7">
    <source>
        <dbReference type="ARBA" id="ARBA00022786"/>
    </source>
</evidence>
<feature type="region of interest" description="Disordered" evidence="16">
    <location>
        <begin position="249"/>
        <end position="275"/>
    </location>
</feature>
<keyword evidence="10 14" id="KW-0234">DNA repair</keyword>
<dbReference type="PANTHER" id="PTHR23328:SF1">
    <property type="entry name" value="E3 UBIQUITIN-PROTEIN LIGASE RNF168"/>
    <property type="match status" value="1"/>
</dbReference>
<keyword evidence="19" id="KW-1185">Reference proteome</keyword>
<evidence type="ECO:0000256" key="11">
    <source>
        <dbReference type="ARBA" id="ARBA00023242"/>
    </source>
</evidence>
<comment type="domain">
    <text evidence="14">The MIU motif (motif interacting with ubiquitin) mediates the interaction with both 'Lys-48'- and 'Lys-63'-linked ubiquitin chains. The UMI motif mediates interaction with ubiquitin with a preference for 'Lys-63'-linked ubiquitin. The specificity for different types of ubiquitin is mediated by juxtaposition of ubiquitin-binding motifs (MIU and UMI motifs) with LR motifs (LRMs).</text>
</comment>
<evidence type="ECO:0000256" key="13">
    <source>
        <dbReference type="ARBA" id="ARBA00079844"/>
    </source>
</evidence>
<evidence type="ECO:0000259" key="17">
    <source>
        <dbReference type="PROSITE" id="PS50089"/>
    </source>
</evidence>
<dbReference type="InterPro" id="IPR001841">
    <property type="entry name" value="Znf_RING"/>
</dbReference>
<evidence type="ECO:0000256" key="1">
    <source>
        <dbReference type="ARBA" id="ARBA00000900"/>
    </source>
</evidence>
<dbReference type="InterPro" id="IPR051657">
    <property type="entry name" value="RNF168/RNF169_E3_ubiq-ligase"/>
</dbReference>
<dbReference type="GO" id="GO:0043130">
    <property type="term" value="F:ubiquitin binding"/>
    <property type="evidence" value="ECO:0007669"/>
    <property type="project" value="UniProtKB-UniRule"/>
</dbReference>
<keyword evidence="9 14" id="KW-0156">Chromatin regulator</keyword>
<keyword evidence="6 14" id="KW-0863">Zinc-finger</keyword>
<dbReference type="CDD" id="cd22265">
    <property type="entry name" value="UDM1_RNF168"/>
    <property type="match status" value="1"/>
</dbReference>
<evidence type="ECO:0000256" key="5">
    <source>
        <dbReference type="ARBA" id="ARBA00022763"/>
    </source>
</evidence>
<comment type="pathway">
    <text evidence="14">Protein modification; protein ubiquitination.</text>
</comment>
<evidence type="ECO:0000256" key="4">
    <source>
        <dbReference type="ARBA" id="ARBA00022723"/>
    </source>
</evidence>
<evidence type="ECO:0000256" key="3">
    <source>
        <dbReference type="ARBA" id="ARBA00022679"/>
    </source>
</evidence>
<evidence type="ECO:0000256" key="6">
    <source>
        <dbReference type="ARBA" id="ARBA00022771"/>
    </source>
</evidence>
<dbReference type="CDD" id="cd21952">
    <property type="entry name" value="MIU2_RNF168"/>
    <property type="match status" value="1"/>
</dbReference>
<evidence type="ECO:0000256" key="8">
    <source>
        <dbReference type="ARBA" id="ARBA00022833"/>
    </source>
</evidence>
<dbReference type="HAMAP" id="MF_03066">
    <property type="entry name" value="RNF168"/>
    <property type="match status" value="1"/>
</dbReference>